<dbReference type="STRING" id="6216.A0A0R3SZ09"/>
<keyword evidence="8" id="KW-0511">Multifunctional enzyme</keyword>
<keyword evidence="2" id="KW-0808">Transferase</keyword>
<keyword evidence="7" id="KW-0695">RNA-directed DNA polymerase</keyword>
<organism evidence="12">
    <name type="scientific">Hymenolepis diminuta</name>
    <name type="common">Rat tapeworm</name>
    <dbReference type="NCBI Taxonomy" id="6216"/>
    <lineage>
        <taxon>Eukaryota</taxon>
        <taxon>Metazoa</taxon>
        <taxon>Spiralia</taxon>
        <taxon>Lophotrochozoa</taxon>
        <taxon>Platyhelminthes</taxon>
        <taxon>Cestoda</taxon>
        <taxon>Eucestoda</taxon>
        <taxon>Cyclophyllidea</taxon>
        <taxon>Hymenolepididae</taxon>
        <taxon>Hymenolepis</taxon>
    </lineage>
</organism>
<keyword evidence="1" id="KW-0645">Protease</keyword>
<dbReference type="PROSITE" id="PS50878">
    <property type="entry name" value="RT_POL"/>
    <property type="match status" value="1"/>
</dbReference>
<dbReference type="Pfam" id="PF00078">
    <property type="entry name" value="RVT_1"/>
    <property type="match status" value="1"/>
</dbReference>
<dbReference type="InterPro" id="IPR050951">
    <property type="entry name" value="Retrovirus_Pol_polyprotein"/>
</dbReference>
<keyword evidence="3" id="KW-0548">Nucleotidyltransferase</keyword>
<dbReference type="InterPro" id="IPR041577">
    <property type="entry name" value="RT_RNaseH_2"/>
</dbReference>
<dbReference type="GO" id="GO:0006508">
    <property type="term" value="P:proteolysis"/>
    <property type="evidence" value="ECO:0007669"/>
    <property type="project" value="UniProtKB-KW"/>
</dbReference>
<evidence type="ECO:0000256" key="5">
    <source>
        <dbReference type="ARBA" id="ARBA00022759"/>
    </source>
</evidence>
<dbReference type="InterPro" id="IPR021109">
    <property type="entry name" value="Peptidase_aspartic_dom_sf"/>
</dbReference>
<evidence type="ECO:0000313" key="12">
    <source>
        <dbReference type="WBParaSite" id="HDID_0001100501-mRNA-1"/>
    </source>
</evidence>
<evidence type="ECO:0000313" key="10">
    <source>
        <dbReference type="EMBL" id="VDL64552.1"/>
    </source>
</evidence>
<dbReference type="AlphaFoldDB" id="A0A0R3SZ09"/>
<accession>A0A0R3SZ09</accession>
<reference evidence="12" key="1">
    <citation type="submission" date="2017-02" db="UniProtKB">
        <authorList>
            <consortium name="WormBaseParasite"/>
        </authorList>
    </citation>
    <scope>IDENTIFICATION</scope>
</reference>
<evidence type="ECO:0000259" key="9">
    <source>
        <dbReference type="PROSITE" id="PS50878"/>
    </source>
</evidence>
<keyword evidence="4" id="KW-0540">Nuclease</keyword>
<dbReference type="PANTHER" id="PTHR37984">
    <property type="entry name" value="PROTEIN CBG26694"/>
    <property type="match status" value="1"/>
</dbReference>
<dbReference type="InterPro" id="IPR034132">
    <property type="entry name" value="RP_Saci-like"/>
</dbReference>
<evidence type="ECO:0000256" key="8">
    <source>
        <dbReference type="ARBA" id="ARBA00023268"/>
    </source>
</evidence>
<dbReference type="FunFam" id="2.40.70.10:FF:000130">
    <property type="entry name" value="Retrovirus-related Pol polyprotein from transposon opus-like Protein"/>
    <property type="match status" value="1"/>
</dbReference>
<dbReference type="CDD" id="cd09274">
    <property type="entry name" value="RNase_HI_RT_Ty3"/>
    <property type="match status" value="1"/>
</dbReference>
<evidence type="ECO:0000313" key="11">
    <source>
        <dbReference type="Proteomes" id="UP000274504"/>
    </source>
</evidence>
<dbReference type="SUPFAM" id="SSF56672">
    <property type="entry name" value="DNA/RNA polymerases"/>
    <property type="match status" value="1"/>
</dbReference>
<dbReference type="Gene3D" id="2.40.70.10">
    <property type="entry name" value="Acid Proteases"/>
    <property type="match status" value="1"/>
</dbReference>
<feature type="domain" description="Reverse transcriptase" evidence="9">
    <location>
        <begin position="207"/>
        <end position="402"/>
    </location>
</feature>
<dbReference type="GO" id="GO:0003964">
    <property type="term" value="F:RNA-directed DNA polymerase activity"/>
    <property type="evidence" value="ECO:0007669"/>
    <property type="project" value="UniProtKB-KW"/>
</dbReference>
<evidence type="ECO:0000256" key="6">
    <source>
        <dbReference type="ARBA" id="ARBA00022801"/>
    </source>
</evidence>
<dbReference type="InterPro" id="IPR043128">
    <property type="entry name" value="Rev_trsase/Diguanyl_cyclase"/>
</dbReference>
<dbReference type="InterPro" id="IPR043502">
    <property type="entry name" value="DNA/RNA_pol_sf"/>
</dbReference>
<dbReference type="OrthoDB" id="10025340at2759"/>
<dbReference type="PANTHER" id="PTHR37984:SF5">
    <property type="entry name" value="PROTEIN NYNRIN-LIKE"/>
    <property type="match status" value="1"/>
</dbReference>
<dbReference type="GO" id="GO:0008233">
    <property type="term" value="F:peptidase activity"/>
    <property type="evidence" value="ECO:0007669"/>
    <property type="project" value="UniProtKB-KW"/>
</dbReference>
<dbReference type="SUPFAM" id="SSF50630">
    <property type="entry name" value="Acid proteases"/>
    <property type="match status" value="1"/>
</dbReference>
<proteinExistence type="predicted"/>
<keyword evidence="5" id="KW-0255">Endonuclease</keyword>
<dbReference type="WBParaSite" id="HDID_0001100501-mRNA-1">
    <property type="protein sequence ID" value="HDID_0001100501-mRNA-1"/>
    <property type="gene ID" value="HDID_0001100501"/>
</dbReference>
<dbReference type="CDD" id="cd06094">
    <property type="entry name" value="RP_Saci_like"/>
    <property type="match status" value="1"/>
</dbReference>
<evidence type="ECO:0000256" key="7">
    <source>
        <dbReference type="ARBA" id="ARBA00022918"/>
    </source>
</evidence>
<dbReference type="CDD" id="cd01647">
    <property type="entry name" value="RT_LTR"/>
    <property type="match status" value="1"/>
</dbReference>
<sequence length="630" mass="71096">SFGKRASPAVVAETVSGHSRNRLFLQDRNSGTSYLIDSGAEISVLPSTRNSSDHPLILAAAKGSPIKTYGQKSVTLDLGLRRTFRWIFTIADVSNPIIGADFLCHFGLLLDLRRKKLLDPLTSLHSKCTEYPCPTYSPIICIQSSESPFYSIFKKFPDLTNPAYRDKPVNHSVTHSITTNGNPVKARVRRLSPTRYNCAKDEFEHMLDLGIIRGSSSTWSSALHLVPKKSGDWRPCGDYRALNSITVPDNYPLPNIQDFSSNLRNKKAFSKIDLVRAYNQIPMAEADVPKTAIATPFGLFEFLRMPFGLRKAAQTFQRFIDEVLHGRGFVFAYIDDILVASENEEEHINLSKSEIWQTTLSFLGHTLSAKGFRPTDEKVKEIQQFPQPKSLNQLRRFLGMINFYRHFLPNSAAVIFPLRELLKNSTKANFLFPPEAVTAFEKVKTLLIESTTLAYQDPEANLTLSTDASQVAVGAILEQRTGDIVRPLAFFSAKLTSTQTRYSTFGRELLAIYKAVKHFRYLLEGRQFTIFTDHKPLTYVSRASSDHYSPREIRHLDYVLQFTNDIRHVKGSDNIVADCLSRTDVEAVTKAVDFHSLSEAQKTDSELQKFRNHPTSLQLRDIPLHTIPVS</sequence>
<reference evidence="10 11" key="2">
    <citation type="submission" date="2018-11" db="EMBL/GenBank/DDBJ databases">
        <authorList>
            <consortium name="Pathogen Informatics"/>
        </authorList>
    </citation>
    <scope>NUCLEOTIDE SEQUENCE [LARGE SCALE GENOMIC DNA]</scope>
</reference>
<dbReference type="FunFam" id="3.10.10.10:FF:000007">
    <property type="entry name" value="Retrovirus-related Pol polyprotein from transposon 17.6-like Protein"/>
    <property type="match status" value="1"/>
</dbReference>
<evidence type="ECO:0000256" key="2">
    <source>
        <dbReference type="ARBA" id="ARBA00022679"/>
    </source>
</evidence>
<dbReference type="InterPro" id="IPR000477">
    <property type="entry name" value="RT_dom"/>
</dbReference>
<name>A0A0R3SZ09_HYMDI</name>
<dbReference type="EMBL" id="UYSG01012276">
    <property type="protein sequence ID" value="VDL64552.1"/>
    <property type="molecule type" value="Genomic_DNA"/>
</dbReference>
<keyword evidence="6" id="KW-0378">Hydrolase</keyword>
<protein>
    <submittedName>
        <fullName evidence="12">Reverse transcriptase domain-containing protein</fullName>
    </submittedName>
</protein>
<gene>
    <name evidence="10" type="ORF">HDID_LOCUS11002</name>
</gene>
<dbReference type="Gene3D" id="3.30.70.270">
    <property type="match status" value="2"/>
</dbReference>
<dbReference type="Gene3D" id="3.10.10.10">
    <property type="entry name" value="HIV Type 1 Reverse Transcriptase, subunit A, domain 1"/>
    <property type="match status" value="1"/>
</dbReference>
<evidence type="ECO:0000256" key="3">
    <source>
        <dbReference type="ARBA" id="ARBA00022695"/>
    </source>
</evidence>
<dbReference type="GO" id="GO:0004519">
    <property type="term" value="F:endonuclease activity"/>
    <property type="evidence" value="ECO:0007669"/>
    <property type="project" value="UniProtKB-KW"/>
</dbReference>
<dbReference type="FunFam" id="3.30.70.270:FF:000023">
    <property type="entry name" value="Pol"/>
    <property type="match status" value="1"/>
</dbReference>
<dbReference type="Pfam" id="PF17919">
    <property type="entry name" value="RT_RNaseH_2"/>
    <property type="match status" value="1"/>
</dbReference>
<evidence type="ECO:0000256" key="1">
    <source>
        <dbReference type="ARBA" id="ARBA00022670"/>
    </source>
</evidence>
<dbReference type="Proteomes" id="UP000274504">
    <property type="component" value="Unassembled WGS sequence"/>
</dbReference>
<dbReference type="FunFam" id="3.10.20.370:FF:000001">
    <property type="entry name" value="Retrovirus-related Pol polyprotein from transposon 17.6-like protein"/>
    <property type="match status" value="1"/>
</dbReference>
<evidence type="ECO:0000256" key="4">
    <source>
        <dbReference type="ARBA" id="ARBA00022722"/>
    </source>
</evidence>